<dbReference type="SUPFAM" id="SSF52047">
    <property type="entry name" value="RNI-like"/>
    <property type="match status" value="1"/>
</dbReference>
<keyword evidence="7" id="KW-0677">Repeat</keyword>
<dbReference type="OrthoDB" id="6364554at2759"/>
<accession>A0A0K2VEK0</accession>
<name>A0A0K2VEK0_LEPSM</name>
<evidence type="ECO:0000256" key="1">
    <source>
        <dbReference type="ARBA" id="ARBA00004236"/>
    </source>
</evidence>
<comment type="similarity">
    <text evidence="2">Belongs to the Toll-like receptor family.</text>
</comment>
<dbReference type="Gene3D" id="3.40.50.10140">
    <property type="entry name" value="Toll/interleukin-1 receptor homology (TIR) domain"/>
    <property type="match status" value="1"/>
</dbReference>
<protein>
    <submittedName>
        <fullName evidence="14">Tolllike receptor 6 [Tribolium castaneum]</fullName>
    </submittedName>
</protein>
<keyword evidence="8 11" id="KW-1133">Transmembrane helix</keyword>
<feature type="region of interest" description="Disordered" evidence="10">
    <location>
        <begin position="1218"/>
        <end position="1239"/>
    </location>
</feature>
<evidence type="ECO:0000313" key="14">
    <source>
        <dbReference type="EMBL" id="CDW48632.1"/>
    </source>
</evidence>
<feature type="compositionally biased region" description="Polar residues" evidence="10">
    <location>
        <begin position="1400"/>
        <end position="1409"/>
    </location>
</feature>
<dbReference type="PANTHER" id="PTHR24366">
    <property type="entry name" value="IG(IMMUNOGLOBULIN) AND LRR(LEUCINE RICH REPEAT) DOMAINS"/>
    <property type="match status" value="1"/>
</dbReference>
<proteinExistence type="inferred from homology"/>
<dbReference type="SUPFAM" id="SSF52200">
    <property type="entry name" value="Toll/Interleukin receptor TIR domain"/>
    <property type="match status" value="1"/>
</dbReference>
<evidence type="ECO:0000256" key="6">
    <source>
        <dbReference type="ARBA" id="ARBA00022729"/>
    </source>
</evidence>
<dbReference type="InterPro" id="IPR000157">
    <property type="entry name" value="TIR_dom"/>
</dbReference>
<evidence type="ECO:0000256" key="4">
    <source>
        <dbReference type="ARBA" id="ARBA00022614"/>
    </source>
</evidence>
<dbReference type="PANTHER" id="PTHR24366:SF96">
    <property type="entry name" value="LEUCINE RICH REPEAT CONTAINING 53"/>
    <property type="match status" value="1"/>
</dbReference>
<evidence type="ECO:0000256" key="8">
    <source>
        <dbReference type="ARBA" id="ARBA00022989"/>
    </source>
</evidence>
<feature type="compositionally biased region" description="Low complexity" evidence="10">
    <location>
        <begin position="1410"/>
        <end position="1423"/>
    </location>
</feature>
<dbReference type="SMART" id="SM00369">
    <property type="entry name" value="LRR_TYP"/>
    <property type="match status" value="19"/>
</dbReference>
<evidence type="ECO:0000256" key="5">
    <source>
        <dbReference type="ARBA" id="ARBA00022692"/>
    </source>
</evidence>
<dbReference type="SMART" id="SM00365">
    <property type="entry name" value="LRR_SD22"/>
    <property type="match status" value="10"/>
</dbReference>
<gene>
    <name evidence="14" type="primary">Toll6</name>
</gene>
<keyword evidence="5 11" id="KW-0812">Transmembrane</keyword>
<feature type="transmembrane region" description="Helical" evidence="11">
    <location>
        <begin position="995"/>
        <end position="1019"/>
    </location>
</feature>
<feature type="chain" id="PRO_5005489526" evidence="12">
    <location>
        <begin position="27"/>
        <end position="1423"/>
    </location>
</feature>
<feature type="compositionally biased region" description="Low complexity" evidence="10">
    <location>
        <begin position="1369"/>
        <end position="1398"/>
    </location>
</feature>
<feature type="region of interest" description="Disordered" evidence="10">
    <location>
        <begin position="1346"/>
        <end position="1423"/>
    </location>
</feature>
<dbReference type="InterPro" id="IPR032675">
    <property type="entry name" value="LRR_dom_sf"/>
</dbReference>
<dbReference type="EMBL" id="HACA01031271">
    <property type="protein sequence ID" value="CDW48632.1"/>
    <property type="molecule type" value="Transcribed_RNA"/>
</dbReference>
<dbReference type="SUPFAM" id="SSF52058">
    <property type="entry name" value="L domain-like"/>
    <property type="match status" value="3"/>
</dbReference>
<evidence type="ECO:0000256" key="11">
    <source>
        <dbReference type="SAM" id="Phobius"/>
    </source>
</evidence>
<dbReference type="PRINTS" id="PR00019">
    <property type="entry name" value="LEURICHRPT"/>
</dbReference>
<dbReference type="InterPro" id="IPR003591">
    <property type="entry name" value="Leu-rich_rpt_typical-subtyp"/>
</dbReference>
<dbReference type="InterPro" id="IPR000372">
    <property type="entry name" value="LRRNT"/>
</dbReference>
<keyword evidence="4" id="KW-0433">Leucine-rich repeat</keyword>
<keyword evidence="14" id="KW-0675">Receptor</keyword>
<dbReference type="Pfam" id="PF13855">
    <property type="entry name" value="LRR_8"/>
    <property type="match status" value="6"/>
</dbReference>
<dbReference type="PROSITE" id="PS51450">
    <property type="entry name" value="LRR"/>
    <property type="match status" value="7"/>
</dbReference>
<comment type="subcellular location">
    <subcellularLocation>
        <location evidence="1">Cell membrane</location>
    </subcellularLocation>
</comment>
<dbReference type="FunFam" id="3.80.10.10:FF:001438">
    <property type="entry name" value="Uncharacterized protein"/>
    <property type="match status" value="1"/>
</dbReference>
<evidence type="ECO:0000259" key="13">
    <source>
        <dbReference type="PROSITE" id="PS50104"/>
    </source>
</evidence>
<evidence type="ECO:0000256" key="3">
    <source>
        <dbReference type="ARBA" id="ARBA00022475"/>
    </source>
</evidence>
<evidence type="ECO:0000256" key="7">
    <source>
        <dbReference type="ARBA" id="ARBA00022737"/>
    </source>
</evidence>
<dbReference type="Gene3D" id="3.80.10.10">
    <property type="entry name" value="Ribonuclease Inhibitor"/>
    <property type="match status" value="6"/>
</dbReference>
<keyword evidence="6 12" id="KW-0732">Signal</keyword>
<dbReference type="PROSITE" id="PS50104">
    <property type="entry name" value="TIR"/>
    <property type="match status" value="1"/>
</dbReference>
<dbReference type="SMART" id="SM00255">
    <property type="entry name" value="TIR"/>
    <property type="match status" value="1"/>
</dbReference>
<dbReference type="SMART" id="SM00013">
    <property type="entry name" value="LRRNT"/>
    <property type="match status" value="1"/>
</dbReference>
<feature type="domain" description="TIR" evidence="13">
    <location>
        <begin position="1047"/>
        <end position="1179"/>
    </location>
</feature>
<evidence type="ECO:0000256" key="12">
    <source>
        <dbReference type="SAM" id="SignalP"/>
    </source>
</evidence>
<reference evidence="14" key="1">
    <citation type="submission" date="2014-05" db="EMBL/GenBank/DDBJ databases">
        <authorList>
            <person name="Chronopoulou M."/>
        </authorList>
    </citation>
    <scope>NUCLEOTIDE SEQUENCE</scope>
    <source>
        <tissue evidence="14">Whole organism</tissue>
    </source>
</reference>
<dbReference type="InterPro" id="IPR001611">
    <property type="entry name" value="Leu-rich_rpt"/>
</dbReference>
<dbReference type="GO" id="GO:0005886">
    <property type="term" value="C:plasma membrane"/>
    <property type="evidence" value="ECO:0007669"/>
    <property type="project" value="UniProtKB-SubCell"/>
</dbReference>
<feature type="signal peptide" evidence="12">
    <location>
        <begin position="1"/>
        <end position="26"/>
    </location>
</feature>
<dbReference type="Pfam" id="PF01582">
    <property type="entry name" value="TIR"/>
    <property type="match status" value="1"/>
</dbReference>
<organism evidence="14">
    <name type="scientific">Lepeophtheirus salmonis</name>
    <name type="common">Salmon louse</name>
    <name type="synonym">Caligus salmonis</name>
    <dbReference type="NCBI Taxonomy" id="72036"/>
    <lineage>
        <taxon>Eukaryota</taxon>
        <taxon>Metazoa</taxon>
        <taxon>Ecdysozoa</taxon>
        <taxon>Arthropoda</taxon>
        <taxon>Crustacea</taxon>
        <taxon>Multicrustacea</taxon>
        <taxon>Hexanauplia</taxon>
        <taxon>Copepoda</taxon>
        <taxon>Siphonostomatoida</taxon>
        <taxon>Caligidae</taxon>
        <taxon>Lepeophtheirus</taxon>
    </lineage>
</organism>
<dbReference type="FunFam" id="3.80.10.10:FF:001164">
    <property type="entry name" value="GH01279p"/>
    <property type="match status" value="1"/>
</dbReference>
<dbReference type="InterPro" id="IPR035897">
    <property type="entry name" value="Toll_tir_struct_dom_sf"/>
</dbReference>
<evidence type="ECO:0000256" key="9">
    <source>
        <dbReference type="ARBA" id="ARBA00023136"/>
    </source>
</evidence>
<keyword evidence="9 11" id="KW-0472">Membrane</keyword>
<evidence type="ECO:0000256" key="10">
    <source>
        <dbReference type="SAM" id="MobiDB-lite"/>
    </source>
</evidence>
<evidence type="ECO:0000256" key="2">
    <source>
        <dbReference type="ARBA" id="ARBA00009634"/>
    </source>
</evidence>
<sequence length="1423" mass="158831">MRIDRGHRYGTALIHILFLIILGGTAESSFGDSSSSSSNSQAYRNCSFEPKKEILKCSIQSLDFAVGNSTNTASYSKASVLEFTCSQIYFLESNLRSGHFGHLPTLKELRIQGCPMKKIPSGSFQGLGGLTSLSVVTQDSLELDSERAFEGLDHLRSLNLSHNNLWSVPPGTFCRLSGLSTLNLSFNRLQDMHELSFSPSKRSTSCKLPLENLILSDNSYVEIPSQALSHVSKLETLELSSNAINLVQDNAFDNLRDLKYLSLANNQLIALPPHTFAPTPHLRELSLQNNSLGVLAPKIFSGLSRLLVLNVSRNEIGNEWLTPALFASLVRLVSLDLSHNRISSLDPSVLRPLTSLQILDLSHNLLTTLDSGTFLSQNNLHILRLNHNDLKSLHARSFDGLSVVSSINLDSNALSALEENAFLDCCSTLNDLTLSNNRFSRVPDGLQGLDGLKTLDLGGNNIKEIHNGSFTGLRALYGLKLSSNGITNISESIFKPIPGVQVLNLAFNKIKSLGQGVFNKLRNLKMLRLDGNELIDINGLLSGQEELQWLNVSGNRLQWFDYAFIPKNLELLDIHGNQIENLGNYYKLTDQFELKTLDASHNKIKKLETLSFPKSIQVANLNHNRIRLLTPGMFRDKIKLRKVDLSHNYLKRLQISSFNIAPYSESTSIQEEPRPHFYMGHNPLHCDCEMEWFKNMNEMTQARLPIIMDYSSIQCHGDSSTSILDIPNEHFLCQYEAHCFSLCMCCDFFACDCRMQCPEGCDCYHDSSWSVNVIQCSHRHHALVPPLIPMDATNIYMDGNNFTGLLDTQSFIGRKRISSMFLNNSNIGGIDNQTFNGLMELKILHLEDNQVQRLEGYEFVNISSLQELYLHRNRIEYIHERTFDNLLSLRILTLDGNNLISTSIWEFPLLSSLQDLTSITLSNNPWSCKCEFVQKFQNFIAENRDVFSDISDTSCLFEDGYTTVSLARNLTCSESMAVVRRSPEESSLPPIWRNIIPTLIIVSAIFVILAMLLAILFAFRTPLRVWLHSKYGIRICDSRKDLGANDKLYDAFVSYSLKDEEFVHSILLPQLEARNGNIGYKLCLQHRDLRSNTSIADTFPSASHLCCQHILIISKNYLETEWSQIKFVLPKKWNPLMVMIEELSSLDLAAAPEFNLLTKTCPLVRWGETGFWNKLRFYLPDASEYRRHCVSPPPELNGMKYPAASGWHYDGLMNSNNSSSTSTRSTVAGGSPRNTDVGSDDAIQILNNPLENVRGWGGPGVHAVGEHTYQSIGSDTHHHPVGGGAADHQSHIYHTLEPLENHIQVDDGHYDALGTLDVMLPNGQMVPATLVRNASGRIVPLVNAANKTMPHRPGSGKSPGFHGHHNTKSPVLSSFSSSSSNNNSPHKSSSSSGGTPSGRHQLSQQQLIASNRNKNSSSSNHFV</sequence>
<keyword evidence="3" id="KW-1003">Cell membrane</keyword>
<dbReference type="GO" id="GO:0007165">
    <property type="term" value="P:signal transduction"/>
    <property type="evidence" value="ECO:0007669"/>
    <property type="project" value="InterPro"/>
</dbReference>